<dbReference type="InterPro" id="IPR009506">
    <property type="entry name" value="YjiS-like"/>
</dbReference>
<organism evidence="2 3">
    <name type="scientific">Pseudomonas fluorescens</name>
    <dbReference type="NCBI Taxonomy" id="294"/>
    <lineage>
        <taxon>Bacteria</taxon>
        <taxon>Pseudomonadati</taxon>
        <taxon>Pseudomonadota</taxon>
        <taxon>Gammaproteobacteria</taxon>
        <taxon>Pseudomonadales</taxon>
        <taxon>Pseudomonadaceae</taxon>
        <taxon>Pseudomonas</taxon>
    </lineage>
</organism>
<accession>A0A5E7DIJ2</accession>
<proteinExistence type="predicted"/>
<name>A0A5E7DIJ2_PSEFL</name>
<dbReference type="RefSeq" id="WP_150643497.1">
    <property type="nucleotide sequence ID" value="NZ_CABVHQ010000036.1"/>
</dbReference>
<feature type="domain" description="YjiS-like" evidence="1">
    <location>
        <begin position="24"/>
        <end position="59"/>
    </location>
</feature>
<sequence>MNRLLEVAAPKARQQSPIHILGRLFAALARSLERARTRRLLGQLNDQQLADLCISHADRIAELDKPFWG</sequence>
<evidence type="ECO:0000313" key="3">
    <source>
        <dbReference type="Proteomes" id="UP000337909"/>
    </source>
</evidence>
<evidence type="ECO:0000313" key="2">
    <source>
        <dbReference type="EMBL" id="VVO13468.1"/>
    </source>
</evidence>
<dbReference type="Pfam" id="PF06568">
    <property type="entry name" value="YjiS-like"/>
    <property type="match status" value="1"/>
</dbReference>
<evidence type="ECO:0000259" key="1">
    <source>
        <dbReference type="Pfam" id="PF06568"/>
    </source>
</evidence>
<protein>
    <recommendedName>
        <fullName evidence="1">YjiS-like domain-containing protein</fullName>
    </recommendedName>
</protein>
<dbReference type="OrthoDB" id="5588773at2"/>
<dbReference type="Proteomes" id="UP000337909">
    <property type="component" value="Unassembled WGS sequence"/>
</dbReference>
<dbReference type="EMBL" id="CABVHQ010000036">
    <property type="protein sequence ID" value="VVO13468.1"/>
    <property type="molecule type" value="Genomic_DNA"/>
</dbReference>
<dbReference type="AlphaFoldDB" id="A0A5E7DIJ2"/>
<gene>
    <name evidence="2" type="ORF">PS691_03597</name>
</gene>
<reference evidence="2 3" key="1">
    <citation type="submission" date="2019-09" db="EMBL/GenBank/DDBJ databases">
        <authorList>
            <person name="Chandra G."/>
            <person name="Truman W A."/>
        </authorList>
    </citation>
    <scope>NUCLEOTIDE SEQUENCE [LARGE SCALE GENOMIC DNA]</scope>
    <source>
        <strain evidence="2">PS691</strain>
    </source>
</reference>